<dbReference type="HOGENOM" id="CLU_938144_0_0_1"/>
<name>A0A061DLV1_THECC</name>
<sequence length="297" mass="32983">MVLTSSSFSLQQDWILAVVKILLLLCVLFSLQQEWVLATAKIFLPGQFVAAALILPPPCSPPLSHQVQRDHPSHTIQPPCNIFVAVNVGLPSLAKLNTISASNFSDDGEGKVILKKLPNFPMPMYLLDSCNGLLCMHDSRGIYICNPFTGLYVELPKLVNYPAKVEHIGFSFHQTTNEYKVVRIVFRRQLSRRGGTNVASSTLIQSQVHVLIVGDPAWRNLGMIPYNFTRPTPNATEVPKRDCCGLDRCLHNLMVLRGCLSASASHGNKQLEDVLEIDSIHMVGKAVLERRQETTED</sequence>
<protein>
    <recommendedName>
        <fullName evidence="1">F-box associated beta-propeller type 3 domain-containing protein</fullName>
    </recommendedName>
</protein>
<dbReference type="InterPro" id="IPR050796">
    <property type="entry name" value="SCF_F-box_component"/>
</dbReference>
<evidence type="ECO:0000313" key="2">
    <source>
        <dbReference type="EMBL" id="EOX93412.1"/>
    </source>
</evidence>
<evidence type="ECO:0000313" key="3">
    <source>
        <dbReference type="Proteomes" id="UP000026915"/>
    </source>
</evidence>
<dbReference type="Proteomes" id="UP000026915">
    <property type="component" value="Chromosome 1"/>
</dbReference>
<keyword evidence="3" id="KW-1185">Reference proteome</keyword>
<dbReference type="Gramene" id="EOX93412">
    <property type="protein sequence ID" value="EOX93412"/>
    <property type="gene ID" value="TCM_002276"/>
</dbReference>
<dbReference type="InterPro" id="IPR017451">
    <property type="entry name" value="F-box-assoc_interact_dom"/>
</dbReference>
<evidence type="ECO:0000259" key="1">
    <source>
        <dbReference type="Pfam" id="PF08268"/>
    </source>
</evidence>
<accession>A0A061DLV1</accession>
<dbReference type="Pfam" id="PF08268">
    <property type="entry name" value="FBA_3"/>
    <property type="match status" value="1"/>
</dbReference>
<dbReference type="PANTHER" id="PTHR31672:SF2">
    <property type="entry name" value="F-BOX DOMAIN-CONTAINING PROTEIN"/>
    <property type="match status" value="1"/>
</dbReference>
<organism evidence="2 3">
    <name type="scientific">Theobroma cacao</name>
    <name type="common">Cacao</name>
    <name type="synonym">Cocoa</name>
    <dbReference type="NCBI Taxonomy" id="3641"/>
    <lineage>
        <taxon>Eukaryota</taxon>
        <taxon>Viridiplantae</taxon>
        <taxon>Streptophyta</taxon>
        <taxon>Embryophyta</taxon>
        <taxon>Tracheophyta</taxon>
        <taxon>Spermatophyta</taxon>
        <taxon>Magnoliopsida</taxon>
        <taxon>eudicotyledons</taxon>
        <taxon>Gunneridae</taxon>
        <taxon>Pentapetalae</taxon>
        <taxon>rosids</taxon>
        <taxon>malvids</taxon>
        <taxon>Malvales</taxon>
        <taxon>Malvaceae</taxon>
        <taxon>Byttnerioideae</taxon>
        <taxon>Theobroma</taxon>
    </lineage>
</organism>
<dbReference type="AlphaFoldDB" id="A0A061DLV1"/>
<dbReference type="PANTHER" id="PTHR31672">
    <property type="entry name" value="BNACNNG10540D PROTEIN"/>
    <property type="match status" value="1"/>
</dbReference>
<dbReference type="InterPro" id="IPR013187">
    <property type="entry name" value="F-box-assoc_dom_typ3"/>
</dbReference>
<feature type="domain" description="F-box associated beta-propeller type 3" evidence="1">
    <location>
        <begin position="122"/>
        <end position="231"/>
    </location>
</feature>
<dbReference type="NCBIfam" id="TIGR01640">
    <property type="entry name" value="F_box_assoc_1"/>
    <property type="match status" value="1"/>
</dbReference>
<reference evidence="2 3" key="1">
    <citation type="journal article" date="2013" name="Genome Biol.">
        <title>The genome sequence of the most widely cultivated cacao type and its use to identify candidate genes regulating pod color.</title>
        <authorList>
            <person name="Motamayor J.C."/>
            <person name="Mockaitis K."/>
            <person name="Schmutz J."/>
            <person name="Haiminen N."/>
            <person name="Iii D.L."/>
            <person name="Cornejo O."/>
            <person name="Findley S.D."/>
            <person name="Zheng P."/>
            <person name="Utro F."/>
            <person name="Royaert S."/>
            <person name="Saski C."/>
            <person name="Jenkins J."/>
            <person name="Podicheti R."/>
            <person name="Zhao M."/>
            <person name="Scheffler B.E."/>
            <person name="Stack J.C."/>
            <person name="Feltus F.A."/>
            <person name="Mustiga G.M."/>
            <person name="Amores F."/>
            <person name="Phillips W."/>
            <person name="Marelli J.P."/>
            <person name="May G.D."/>
            <person name="Shapiro H."/>
            <person name="Ma J."/>
            <person name="Bustamante C.D."/>
            <person name="Schnell R.J."/>
            <person name="Main D."/>
            <person name="Gilbert D."/>
            <person name="Parida L."/>
            <person name="Kuhn D.N."/>
        </authorList>
    </citation>
    <scope>NUCLEOTIDE SEQUENCE [LARGE SCALE GENOMIC DNA]</scope>
    <source>
        <strain evidence="3">cv. Matina 1-6</strain>
    </source>
</reference>
<dbReference type="InParanoid" id="A0A061DLV1"/>
<dbReference type="EMBL" id="CM001879">
    <property type="protein sequence ID" value="EOX93412.1"/>
    <property type="molecule type" value="Genomic_DNA"/>
</dbReference>
<proteinExistence type="predicted"/>
<gene>
    <name evidence="2" type="ORF">TCM_002276</name>
</gene>